<feature type="transmembrane region" description="Helical" evidence="1">
    <location>
        <begin position="347"/>
        <end position="367"/>
    </location>
</feature>
<dbReference type="Proteomes" id="UP001589783">
    <property type="component" value="Unassembled WGS sequence"/>
</dbReference>
<protein>
    <recommendedName>
        <fullName evidence="4">Tetratricopeptide repeat protein</fullName>
    </recommendedName>
</protein>
<keyword evidence="1" id="KW-1133">Transmembrane helix</keyword>
<keyword evidence="1" id="KW-0472">Membrane</keyword>
<dbReference type="InterPro" id="IPR011990">
    <property type="entry name" value="TPR-like_helical_dom_sf"/>
</dbReference>
<organism evidence="2 3">
    <name type="scientific">Gordonia phosphorivorans</name>
    <dbReference type="NCBI Taxonomy" id="1056982"/>
    <lineage>
        <taxon>Bacteria</taxon>
        <taxon>Bacillati</taxon>
        <taxon>Actinomycetota</taxon>
        <taxon>Actinomycetes</taxon>
        <taxon>Mycobacteriales</taxon>
        <taxon>Gordoniaceae</taxon>
        <taxon>Gordonia</taxon>
    </lineage>
</organism>
<dbReference type="RefSeq" id="WP_382363899.1">
    <property type="nucleotide sequence ID" value="NZ_JBHLWV010000020.1"/>
</dbReference>
<keyword evidence="3" id="KW-1185">Reference proteome</keyword>
<reference evidence="2 3" key="1">
    <citation type="submission" date="2024-09" db="EMBL/GenBank/DDBJ databases">
        <authorList>
            <person name="Sun Q."/>
            <person name="Mori K."/>
        </authorList>
    </citation>
    <scope>NUCLEOTIDE SEQUENCE [LARGE SCALE GENOMIC DNA]</scope>
    <source>
        <strain evidence="2 3">CCM 7957</strain>
    </source>
</reference>
<dbReference type="Gene3D" id="1.25.40.10">
    <property type="entry name" value="Tetratricopeptide repeat domain"/>
    <property type="match status" value="1"/>
</dbReference>
<dbReference type="SUPFAM" id="SSF48452">
    <property type="entry name" value="TPR-like"/>
    <property type="match status" value="1"/>
</dbReference>
<evidence type="ECO:0008006" key="4">
    <source>
        <dbReference type="Google" id="ProtNLM"/>
    </source>
</evidence>
<accession>A0ABV6H8W5</accession>
<gene>
    <name evidence="2" type="ORF">ACFFJD_10680</name>
</gene>
<feature type="transmembrane region" description="Helical" evidence="1">
    <location>
        <begin position="379"/>
        <end position="400"/>
    </location>
</feature>
<evidence type="ECO:0000313" key="2">
    <source>
        <dbReference type="EMBL" id="MFC0315317.1"/>
    </source>
</evidence>
<sequence length="413" mass="46075">MVPEISLQDRIYSARILNDPVRTAANTVEIAGSLGEEDMWLLAELLRADRDSDFRNLGADVSAAWFLQRIPTDATQWYPLLSTWLTALRDPADRHDAFEIVSSAITWRLRSERPACLNALGLGRVITELEHGSDEFDTDLSILLQAARYDFNFERIEQILNAVSEGTTNSSLYYRAMLQYSRLGRGKEVSLADVSAIADATESEKILSLLLHGLWFTAGAEWSSEMLKLCDRLIAINPHNAITYMRKAAAHRRKGDFSLAIAAINKAIAMHSPLDRETHADLKLERVTIATQQDEALRLSRVVEQSSNRLNGEIESRVTAADTRLTTRFTTLADQTDAQISDSLFKVVEILGIFTAIIGVVATTIGSQFGNSLSFWERAAILVLGGVVVIGFFFLLRFIVRPHRSPLAHRETE</sequence>
<name>A0ABV6H8W5_9ACTN</name>
<comment type="caution">
    <text evidence="2">The sequence shown here is derived from an EMBL/GenBank/DDBJ whole genome shotgun (WGS) entry which is preliminary data.</text>
</comment>
<proteinExistence type="predicted"/>
<keyword evidence="1" id="KW-0812">Transmembrane</keyword>
<evidence type="ECO:0000256" key="1">
    <source>
        <dbReference type="SAM" id="Phobius"/>
    </source>
</evidence>
<dbReference type="EMBL" id="JBHLWV010000020">
    <property type="protein sequence ID" value="MFC0315317.1"/>
    <property type="molecule type" value="Genomic_DNA"/>
</dbReference>
<evidence type="ECO:0000313" key="3">
    <source>
        <dbReference type="Proteomes" id="UP001589783"/>
    </source>
</evidence>